<dbReference type="InterPro" id="IPR027417">
    <property type="entry name" value="P-loop_NTPase"/>
</dbReference>
<accession>A0A0A5IAM1</accession>
<keyword evidence="2" id="KW-0547">Nucleotide-binding</keyword>
<dbReference type="InterPro" id="IPR045076">
    <property type="entry name" value="MutS"/>
</dbReference>
<evidence type="ECO:0000256" key="1">
    <source>
        <dbReference type="ARBA" id="ARBA00022730"/>
    </source>
</evidence>
<dbReference type="GO" id="GO:0006298">
    <property type="term" value="P:mismatch repair"/>
    <property type="evidence" value="ECO:0007669"/>
    <property type="project" value="InterPro"/>
</dbReference>
<dbReference type="InterPro" id="IPR000432">
    <property type="entry name" value="DNA_mismatch_repair_MutS_C"/>
</dbReference>
<keyword evidence="6" id="KW-0238">DNA-binding</keyword>
<protein>
    <submittedName>
        <fullName evidence="9">DNA mismatch repair protein</fullName>
    </submittedName>
</protein>
<proteinExistence type="predicted"/>
<feature type="region of interest" description="Disordered" evidence="7">
    <location>
        <begin position="527"/>
        <end position="555"/>
    </location>
</feature>
<dbReference type="PROSITE" id="PS00486">
    <property type="entry name" value="DNA_MISMATCH_REPAIR_2"/>
    <property type="match status" value="1"/>
</dbReference>
<dbReference type="GO" id="GO:0004519">
    <property type="term" value="F:endonuclease activity"/>
    <property type="evidence" value="ECO:0007669"/>
    <property type="project" value="InterPro"/>
</dbReference>
<dbReference type="AlphaFoldDB" id="A0A0A5IAM1"/>
<dbReference type="OrthoDB" id="9808166at2"/>
<feature type="compositionally biased region" description="Basic residues" evidence="7">
    <location>
        <begin position="533"/>
        <end position="542"/>
    </location>
</feature>
<dbReference type="GO" id="GO:0005524">
    <property type="term" value="F:ATP binding"/>
    <property type="evidence" value="ECO:0007669"/>
    <property type="project" value="UniProtKB-KW"/>
</dbReference>
<dbReference type="EMBL" id="AVPE01000004">
    <property type="protein sequence ID" value="KGX92887.1"/>
    <property type="molecule type" value="Genomic_DNA"/>
</dbReference>
<dbReference type="PANTHER" id="PTHR48466">
    <property type="entry name" value="OS10G0509000 PROTEIN-RELATED"/>
    <property type="match status" value="1"/>
</dbReference>
<keyword evidence="10" id="KW-1185">Reference proteome</keyword>
<evidence type="ECO:0000313" key="10">
    <source>
        <dbReference type="Proteomes" id="UP000030528"/>
    </source>
</evidence>
<dbReference type="SUPFAM" id="SSF52540">
    <property type="entry name" value="P-loop containing nucleoside triphosphate hydrolases"/>
    <property type="match status" value="1"/>
</dbReference>
<dbReference type="Proteomes" id="UP000030528">
    <property type="component" value="Unassembled WGS sequence"/>
</dbReference>
<keyword evidence="1" id="KW-0699">rRNA-binding</keyword>
<dbReference type="PANTHER" id="PTHR48466:SF2">
    <property type="entry name" value="OS10G0509000 PROTEIN"/>
    <property type="match status" value="1"/>
</dbReference>
<reference evidence="9 10" key="1">
    <citation type="submission" date="2013-08" db="EMBL/GenBank/DDBJ databases">
        <authorList>
            <person name="Huang J."/>
            <person name="Wang G."/>
        </authorList>
    </citation>
    <scope>NUCLEOTIDE SEQUENCE [LARGE SCALE GENOMIC DNA]</scope>
    <source>
        <strain evidence="9 10">JSM 076056</strain>
    </source>
</reference>
<dbReference type="GO" id="GO:0140664">
    <property type="term" value="F:ATP-dependent DNA damage sensor activity"/>
    <property type="evidence" value="ECO:0007669"/>
    <property type="project" value="InterPro"/>
</dbReference>
<dbReference type="Pfam" id="PF00488">
    <property type="entry name" value="MutS_V"/>
    <property type="match status" value="1"/>
</dbReference>
<name>A0A0A5IAM1_9BACI</name>
<dbReference type="InterPro" id="IPR005747">
    <property type="entry name" value="MutS2"/>
</dbReference>
<dbReference type="GO" id="GO:0016887">
    <property type="term" value="F:ATP hydrolysis activity"/>
    <property type="evidence" value="ECO:0007669"/>
    <property type="project" value="InterPro"/>
</dbReference>
<evidence type="ECO:0000256" key="2">
    <source>
        <dbReference type="ARBA" id="ARBA00022741"/>
    </source>
</evidence>
<comment type="caution">
    <text evidence="9">The sequence shown here is derived from an EMBL/GenBank/DDBJ whole genome shotgun (WGS) entry which is preliminary data.</text>
</comment>
<evidence type="ECO:0000256" key="5">
    <source>
        <dbReference type="ARBA" id="ARBA00022884"/>
    </source>
</evidence>
<dbReference type="FunFam" id="3.40.50.300:FF:000830">
    <property type="entry name" value="Endonuclease MutS2"/>
    <property type="match status" value="1"/>
</dbReference>
<keyword evidence="5" id="KW-0694">RNA-binding</keyword>
<dbReference type="GO" id="GO:0019843">
    <property type="term" value="F:rRNA binding"/>
    <property type="evidence" value="ECO:0007669"/>
    <property type="project" value="UniProtKB-KW"/>
</dbReference>
<evidence type="ECO:0000313" key="9">
    <source>
        <dbReference type="EMBL" id="KGX92887.1"/>
    </source>
</evidence>
<dbReference type="RefSeq" id="WP_026799957.1">
    <property type="nucleotide sequence ID" value="NZ_AULI01000006.1"/>
</dbReference>
<evidence type="ECO:0000256" key="4">
    <source>
        <dbReference type="ARBA" id="ARBA00022840"/>
    </source>
</evidence>
<dbReference type="InterPro" id="IPR007696">
    <property type="entry name" value="DNA_mismatch_repair_MutS_core"/>
</dbReference>
<dbReference type="GO" id="GO:0030983">
    <property type="term" value="F:mismatched DNA binding"/>
    <property type="evidence" value="ECO:0007669"/>
    <property type="project" value="InterPro"/>
</dbReference>
<dbReference type="Gene3D" id="3.40.50.300">
    <property type="entry name" value="P-loop containing nucleotide triphosphate hydrolases"/>
    <property type="match status" value="1"/>
</dbReference>
<dbReference type="STRING" id="1385510.GCA_000425205_01519"/>
<dbReference type="PIRSF" id="PIRSF005814">
    <property type="entry name" value="MutS_YshD"/>
    <property type="match status" value="1"/>
</dbReference>
<gene>
    <name evidence="9" type="ORF">N781_13430</name>
</gene>
<keyword evidence="3" id="KW-0378">Hydrolase</keyword>
<dbReference type="GO" id="GO:0045910">
    <property type="term" value="P:negative regulation of DNA recombination"/>
    <property type="evidence" value="ECO:0007669"/>
    <property type="project" value="InterPro"/>
</dbReference>
<dbReference type="NCBIfam" id="TIGR01069">
    <property type="entry name" value="mutS2"/>
    <property type="match status" value="1"/>
</dbReference>
<feature type="domain" description="DNA mismatch repair proteins mutS family" evidence="8">
    <location>
        <begin position="405"/>
        <end position="421"/>
    </location>
</feature>
<evidence type="ECO:0000259" key="8">
    <source>
        <dbReference type="PROSITE" id="PS00486"/>
    </source>
</evidence>
<dbReference type="SUPFAM" id="SSF48334">
    <property type="entry name" value="DNA repair protein MutS, domain III"/>
    <property type="match status" value="1"/>
</dbReference>
<sequence length="638" mass="72236">MNTVTYQSLEFHKILNEVAAYAHTKRGSETILQLAPSYHRRQIESWLREVSEGVEMLTKSASIPIHSIEGVLEQLEQARKGQFIRAELLVAMHSFIDHVAKLKRYMNDKSFVAPTISTYVDSIEDLSQLDEELSRCLRHTAIDDYATKELARLRKAIADKRAVVKERASKIAKSPKYATYLQDQMVVEKGGHLAVPVKREYRSKVKGSIVDTSASGSTLFVEPKEVEALQEELSLLKMAEEREVEQILYYLTGLILEHERELSLAVEIMHQYDVIVAKAKYSMAIKGIPAAINEEYCIRIVEGRHPLLGESAVPLTVTLKDPDYALVITGPNTGGKTVTLKTVGLLTLMNQVGLHIPAQPGTELHLFQNVFVDIGDGQSITENLSTFSSRLRNIISVLEEANDHSLVLLDELGSGTDPSEGMGLATAILDKLYEKGAMLFATTHYNEMKEFAEQREGFINGSMEFDLHSLRPTYRLLIGETGNSQAFQIAIKLGMHPSIVEKAHEITYKEHGNYSVEEMTERMKKQVATNRYARSRLTSKPKPKQESAYQQGDNVTVKPSNEVGIIYKGPDENGDYIVQVKEEKRRYNHKRLKLHIKAEHLYPEDYDFDIIFKSTQYRKTKHDMNRKHVEGAKLEEDE</sequence>
<evidence type="ECO:0000256" key="3">
    <source>
        <dbReference type="ARBA" id="ARBA00022801"/>
    </source>
</evidence>
<evidence type="ECO:0000256" key="7">
    <source>
        <dbReference type="SAM" id="MobiDB-lite"/>
    </source>
</evidence>
<organism evidence="9 10">
    <name type="scientific">Pontibacillus halophilus JSM 076056 = DSM 19796</name>
    <dbReference type="NCBI Taxonomy" id="1385510"/>
    <lineage>
        <taxon>Bacteria</taxon>
        <taxon>Bacillati</taxon>
        <taxon>Bacillota</taxon>
        <taxon>Bacilli</taxon>
        <taxon>Bacillales</taxon>
        <taxon>Bacillaceae</taxon>
        <taxon>Pontibacillus</taxon>
    </lineage>
</organism>
<evidence type="ECO:0000256" key="6">
    <source>
        <dbReference type="ARBA" id="ARBA00023125"/>
    </source>
</evidence>
<dbReference type="SMART" id="SM00534">
    <property type="entry name" value="MUTSac"/>
    <property type="match status" value="1"/>
</dbReference>
<keyword evidence="4" id="KW-0067">ATP-binding</keyword>
<dbReference type="SMART" id="SM00533">
    <property type="entry name" value="MUTSd"/>
    <property type="match status" value="1"/>
</dbReference>
<dbReference type="InterPro" id="IPR036187">
    <property type="entry name" value="DNA_mismatch_repair_MutS_sf"/>
</dbReference>
<dbReference type="eggNOG" id="COG1193">
    <property type="taxonomic scope" value="Bacteria"/>
</dbReference>